<dbReference type="AlphaFoldDB" id="A0A098D513"/>
<dbReference type="EMBL" id="HG970332">
    <property type="status" value="NOT_ANNOTATED_CDS"/>
    <property type="molecule type" value="Genomic_DNA"/>
</dbReference>
<sequence length="59" mass="6595">MVRCEADVTLSARAAAGYQDPQRRGTVNSLCKRLLMSVRDLDHRANIGWIETLAYQSVS</sequence>
<name>A0A098D513_GIBZE</name>
<protein>
    <submittedName>
        <fullName evidence="1">Uncharacterized protein</fullName>
    </submittedName>
</protein>
<accession>A0A0E0RQK5</accession>
<dbReference type="EnsemblFungi" id="CEF73530">
    <property type="protein sequence ID" value="CEF73530"/>
    <property type="gene ID" value="FGRRES_15125"/>
</dbReference>
<organism evidence="1">
    <name type="scientific">Gibberella zeae (strain ATCC MYA-4620 / CBS 123657 / FGSC 9075 / NRRL 31084 / PH-1)</name>
    <name type="common">Wheat head blight fungus</name>
    <name type="synonym">Fusarium graminearum</name>
    <dbReference type="NCBI Taxonomy" id="229533"/>
    <lineage>
        <taxon>Eukaryota</taxon>
        <taxon>Fungi</taxon>
        <taxon>Dikarya</taxon>
        <taxon>Ascomycota</taxon>
        <taxon>Pezizomycotina</taxon>
        <taxon>Sordariomycetes</taxon>
        <taxon>Hypocreomycetidae</taxon>
        <taxon>Hypocreales</taxon>
        <taxon>Nectriaceae</taxon>
        <taxon>Fusarium</taxon>
    </lineage>
</organism>
<reference evidence="1" key="1">
    <citation type="journal article" date="2007" name="Science">
        <title>The Fusarium graminearum genome reveals a link between localized polymorphism and pathogen specialization.</title>
        <authorList>
            <person name="Cuomo C.A."/>
            <person name="Gueldener U."/>
            <person name="Xu J.-R."/>
            <person name="Trail F."/>
            <person name="Turgeon B.G."/>
            <person name="Di Pietro A."/>
            <person name="Walton J.D."/>
            <person name="Ma L.-J."/>
            <person name="Baker S.E."/>
            <person name="Rep M."/>
            <person name="Adam G."/>
            <person name="Antoniw J."/>
            <person name="Baldwin T."/>
            <person name="Calvo S.E."/>
            <person name="Chang Y.-L."/>
            <person name="DeCaprio D."/>
            <person name="Gale L.R."/>
            <person name="Gnerre S."/>
            <person name="Goswami R.S."/>
            <person name="Hammond-Kosack K."/>
            <person name="Harris L.J."/>
            <person name="Hilburn K."/>
            <person name="Kennell J.C."/>
            <person name="Kroken S."/>
            <person name="Magnuson J.K."/>
            <person name="Mannhaupt G."/>
            <person name="Mauceli E.W."/>
            <person name="Mewes H.-W."/>
            <person name="Mitterbauer R."/>
            <person name="Muehlbauer G."/>
            <person name="Muensterkoetter M."/>
            <person name="Nelson D."/>
            <person name="O'Donnell K."/>
            <person name="Ouellet T."/>
            <person name="Qi W."/>
            <person name="Quesneville H."/>
            <person name="Roncero M.I.G."/>
            <person name="Seong K.-Y."/>
            <person name="Tetko I.V."/>
            <person name="Urban M."/>
            <person name="Waalwijk C."/>
            <person name="Ward T.J."/>
            <person name="Yao J."/>
            <person name="Birren B.W."/>
            <person name="Kistler H.C."/>
        </authorList>
    </citation>
    <scope>NUCLEOTIDE SEQUENCE [LARGE SCALE GENOMIC DNA]</scope>
    <source>
        <strain evidence="1">PH-1 / ATCC MYA-4620 / FGSC 9075 / NRRL 31084</strain>
    </source>
</reference>
<accession>A0A098D513</accession>
<reference evidence="1" key="2">
    <citation type="journal article" date="2010" name="Nature">
        <title>Comparative genomics reveals mobile pathogenicity chromosomes in Fusarium.</title>
        <authorList>
            <person name="Ma L.J."/>
            <person name="van der Does H.C."/>
            <person name="Borkovich K.A."/>
            <person name="Coleman J.J."/>
            <person name="Daboussi M.J."/>
            <person name="Di Pietro A."/>
            <person name="Dufresne M."/>
            <person name="Freitag M."/>
            <person name="Grabherr M."/>
            <person name="Henrissat B."/>
            <person name="Houterman P.M."/>
            <person name="Kang S."/>
            <person name="Shim W.B."/>
            <person name="Woloshuk C."/>
            <person name="Xie X."/>
            <person name="Xu J.R."/>
            <person name="Antoniw J."/>
            <person name="Baker S.E."/>
            <person name="Bluhm B.H."/>
            <person name="Breakspear A."/>
            <person name="Brown D.W."/>
            <person name="Butchko R.A."/>
            <person name="Chapman S."/>
            <person name="Coulson R."/>
            <person name="Coutinho P.M."/>
            <person name="Danchin E.G."/>
            <person name="Diener A."/>
            <person name="Gale L.R."/>
            <person name="Gardiner D.M."/>
            <person name="Goff S."/>
            <person name="Hammond-Kosack K.E."/>
            <person name="Hilburn K."/>
            <person name="Hua-Van A."/>
            <person name="Jonkers W."/>
            <person name="Kazan K."/>
            <person name="Kodira C.D."/>
            <person name="Koehrsen M."/>
            <person name="Kumar L."/>
            <person name="Lee Y.H."/>
            <person name="Li L."/>
            <person name="Manners J.M."/>
            <person name="Miranda-Saavedra D."/>
            <person name="Mukherjee M."/>
            <person name="Park G."/>
            <person name="Park J."/>
            <person name="Park S.Y."/>
            <person name="Proctor R.H."/>
            <person name="Regev A."/>
            <person name="Ruiz-Roldan M.C."/>
            <person name="Sain D."/>
            <person name="Sakthikumar S."/>
            <person name="Sykes S."/>
            <person name="Schwartz D.C."/>
            <person name="Turgeon B.G."/>
            <person name="Wapinski I."/>
            <person name="Yoder O."/>
            <person name="Young S."/>
            <person name="Zeng Q."/>
            <person name="Zhou S."/>
            <person name="Galagan J."/>
            <person name="Cuomo C.A."/>
            <person name="Kistler H.C."/>
            <person name="Rep M."/>
        </authorList>
    </citation>
    <scope>GENOME REANNOTATION</scope>
    <source>
        <strain evidence="1">PH-1 / ATCC MYA-4620 / FGSC 9075 / NRRL 31084</strain>
    </source>
</reference>
<reference evidence="1" key="3">
    <citation type="submission" date="2017-01" db="UniProtKB">
        <authorList>
            <consortium name="EnsemblFungi"/>
        </authorList>
    </citation>
    <scope>IDENTIFICATION</scope>
    <source>
        <strain evidence="1">PH-1 / ATCC MYA-4620 / FGSC 9075 / NRRL 31084</strain>
    </source>
</reference>
<proteinExistence type="predicted"/>
<evidence type="ECO:0000313" key="1">
    <source>
        <dbReference type="EnsemblFungi" id="CEF73530"/>
    </source>
</evidence>